<dbReference type="Proteomes" id="UP001259572">
    <property type="component" value="Unassembled WGS sequence"/>
</dbReference>
<gene>
    <name evidence="2" type="ORF">RQX22_19040</name>
</gene>
<evidence type="ECO:0000313" key="3">
    <source>
        <dbReference type="Proteomes" id="UP001259572"/>
    </source>
</evidence>
<organism evidence="2 3">
    <name type="scientific">Sphingosinicella rhizophila</name>
    <dbReference type="NCBI Taxonomy" id="3050082"/>
    <lineage>
        <taxon>Bacteria</taxon>
        <taxon>Pseudomonadati</taxon>
        <taxon>Pseudomonadota</taxon>
        <taxon>Alphaproteobacteria</taxon>
        <taxon>Sphingomonadales</taxon>
        <taxon>Sphingosinicellaceae</taxon>
        <taxon>Sphingosinicella</taxon>
    </lineage>
</organism>
<evidence type="ECO:0000256" key="1">
    <source>
        <dbReference type="SAM" id="MobiDB-lite"/>
    </source>
</evidence>
<accession>A0ABU3QD37</accession>
<proteinExistence type="predicted"/>
<dbReference type="EMBL" id="JAVUPU010000017">
    <property type="protein sequence ID" value="MDT9601054.1"/>
    <property type="molecule type" value="Genomic_DNA"/>
</dbReference>
<protein>
    <submittedName>
        <fullName evidence="2">Uncharacterized protein</fullName>
    </submittedName>
</protein>
<sequence length="134" mass="13705">MQQRHRATSRAAHRQRPPIAALWLILATIFAHALLPVGSPMSRASGSAFNATTMDVSLAPARGGASALLAQQDGGPKAGLGGSEPPDHPAATLPAWTSNPALFAGAAPPPPAAPELRLRPAKTHPYAPRAPPPA</sequence>
<dbReference type="RefSeq" id="WP_315728751.1">
    <property type="nucleotide sequence ID" value="NZ_JAVUPU010000017.1"/>
</dbReference>
<evidence type="ECO:0000313" key="2">
    <source>
        <dbReference type="EMBL" id="MDT9601054.1"/>
    </source>
</evidence>
<feature type="region of interest" description="Disordered" evidence="1">
    <location>
        <begin position="67"/>
        <end position="134"/>
    </location>
</feature>
<comment type="caution">
    <text evidence="2">The sequence shown here is derived from an EMBL/GenBank/DDBJ whole genome shotgun (WGS) entry which is preliminary data.</text>
</comment>
<keyword evidence="3" id="KW-1185">Reference proteome</keyword>
<reference evidence="2 3" key="1">
    <citation type="submission" date="2023-05" db="EMBL/GenBank/DDBJ databases">
        <authorList>
            <person name="Guo Y."/>
        </authorList>
    </citation>
    <scope>NUCLEOTIDE SEQUENCE [LARGE SCALE GENOMIC DNA]</scope>
    <source>
        <strain evidence="2 3">GR2756</strain>
    </source>
</reference>
<name>A0ABU3QD37_9SPHN</name>